<dbReference type="Proteomes" id="UP000326546">
    <property type="component" value="Chromosome"/>
</dbReference>
<dbReference type="InterPro" id="IPR001638">
    <property type="entry name" value="Solute-binding_3/MltF_N"/>
</dbReference>
<evidence type="ECO:0000313" key="5">
    <source>
        <dbReference type="Proteomes" id="UP000326546"/>
    </source>
</evidence>
<proteinExistence type="predicted"/>
<gene>
    <name evidence="4" type="ORF">FY030_12585</name>
</gene>
<dbReference type="PROSITE" id="PS51257">
    <property type="entry name" value="PROKAR_LIPOPROTEIN"/>
    <property type="match status" value="1"/>
</dbReference>
<keyword evidence="1 2" id="KW-0732">Signal</keyword>
<dbReference type="RefSeq" id="WP_158061803.1">
    <property type="nucleotide sequence ID" value="NZ_CP044427.1"/>
</dbReference>
<reference evidence="4 5" key="1">
    <citation type="submission" date="2019-09" db="EMBL/GenBank/DDBJ databases">
        <title>Serinicoccus pratensis sp. nov., isolated from meadow soil.</title>
        <authorList>
            <person name="Zhang W."/>
        </authorList>
    </citation>
    <scope>NUCLEOTIDE SEQUENCE [LARGE SCALE GENOMIC DNA]</scope>
    <source>
        <strain evidence="4 5">W204</strain>
    </source>
</reference>
<dbReference type="SMART" id="SM00062">
    <property type="entry name" value="PBPb"/>
    <property type="match status" value="1"/>
</dbReference>
<dbReference type="Gene3D" id="3.40.190.10">
    <property type="entry name" value="Periplasmic binding protein-like II"/>
    <property type="match status" value="2"/>
</dbReference>
<dbReference type="PANTHER" id="PTHR35936">
    <property type="entry name" value="MEMBRANE-BOUND LYTIC MUREIN TRANSGLYCOSYLASE F"/>
    <property type="match status" value="1"/>
</dbReference>
<evidence type="ECO:0000256" key="2">
    <source>
        <dbReference type="SAM" id="SignalP"/>
    </source>
</evidence>
<dbReference type="KEGG" id="serw:FY030_12585"/>
<protein>
    <submittedName>
        <fullName evidence="4">Transporter substrate-binding domain-containing protein</fullName>
    </submittedName>
</protein>
<sequence>MANLKITTLATVSVASLLLAACGDNGDGDGDGEAGSTLERLREEGSITVAFAGEVPYSYEDENGELTGATIALDREIYAALGIEEVNGQLVEWDALIPGLNRGSYDSVSAGMSILPDRCARAAFSHPSLMYTTALLVPEGNPEGLTDLSSFEDSDAVLAVQSGAIEQGYAEEMGLENTMTVNSSTDGMDAVSSGRADAFTLTAITMNALAEQNPGLEATDAFVAEVDGVAQVSAGATVFRPDDTELLEAYNEELANIVGDPERFESIVGEFGFTDAERPPSGLTTEMLCEGDLEAANEALQADN</sequence>
<dbReference type="Pfam" id="PF00497">
    <property type="entry name" value="SBP_bac_3"/>
    <property type="match status" value="1"/>
</dbReference>
<dbReference type="AlphaFoldDB" id="A0A5J6V6B3"/>
<accession>A0A5J6V6B3</accession>
<dbReference type="SUPFAM" id="SSF53850">
    <property type="entry name" value="Periplasmic binding protein-like II"/>
    <property type="match status" value="1"/>
</dbReference>
<name>A0A5J6V6B3_9MICO</name>
<evidence type="ECO:0000259" key="3">
    <source>
        <dbReference type="SMART" id="SM00062"/>
    </source>
</evidence>
<feature type="domain" description="Solute-binding protein family 3/N-terminal" evidence="3">
    <location>
        <begin position="46"/>
        <end position="268"/>
    </location>
</feature>
<evidence type="ECO:0000256" key="1">
    <source>
        <dbReference type="ARBA" id="ARBA00022729"/>
    </source>
</evidence>
<dbReference type="PANTHER" id="PTHR35936:SF17">
    <property type="entry name" value="ARGININE-BINDING EXTRACELLULAR PROTEIN ARTP"/>
    <property type="match status" value="1"/>
</dbReference>
<keyword evidence="5" id="KW-1185">Reference proteome</keyword>
<evidence type="ECO:0000313" key="4">
    <source>
        <dbReference type="EMBL" id="QFG69429.1"/>
    </source>
</evidence>
<feature type="signal peptide" evidence="2">
    <location>
        <begin position="1"/>
        <end position="20"/>
    </location>
</feature>
<feature type="chain" id="PRO_5023889236" evidence="2">
    <location>
        <begin position="21"/>
        <end position="304"/>
    </location>
</feature>
<dbReference type="OrthoDB" id="9768183at2"/>
<organism evidence="4 5">
    <name type="scientific">Ornithinimicrobium pratense</name>
    <dbReference type="NCBI Taxonomy" id="2593973"/>
    <lineage>
        <taxon>Bacteria</taxon>
        <taxon>Bacillati</taxon>
        <taxon>Actinomycetota</taxon>
        <taxon>Actinomycetes</taxon>
        <taxon>Micrococcales</taxon>
        <taxon>Ornithinimicrobiaceae</taxon>
        <taxon>Ornithinimicrobium</taxon>
    </lineage>
</organism>
<dbReference type="EMBL" id="CP044427">
    <property type="protein sequence ID" value="QFG69429.1"/>
    <property type="molecule type" value="Genomic_DNA"/>
</dbReference>